<dbReference type="Proteomes" id="UP000036513">
    <property type="component" value="Unassembled WGS sequence"/>
</dbReference>
<keyword evidence="2" id="KW-1185">Reference proteome</keyword>
<evidence type="ECO:0000313" key="2">
    <source>
        <dbReference type="Proteomes" id="UP000036513"/>
    </source>
</evidence>
<evidence type="ECO:0000313" key="1">
    <source>
        <dbReference type="EMBL" id="KMO71304.1"/>
    </source>
</evidence>
<dbReference type="AlphaFoldDB" id="A0A0J6VM45"/>
<sequence length="69" mass="7442">MCHGTYAETACRPNRNPSPSLQFEPVLDDAAPLVDIVVRGLPYQVSSHARLPYASRCVTCSTGLRVVGP</sequence>
<comment type="caution">
    <text evidence="1">The sequence shown here is derived from an EMBL/GenBank/DDBJ whole genome shotgun (WGS) entry which is preliminary data.</text>
</comment>
<gene>
    <name evidence="1" type="ORF">MCHLDSM_04619</name>
</gene>
<protein>
    <submittedName>
        <fullName evidence="1">Uncharacterized protein</fullName>
    </submittedName>
</protein>
<proteinExistence type="predicted"/>
<accession>A0A0J6VM45</accession>
<organism evidence="1 2">
    <name type="scientific">Mycolicibacterium chlorophenolicum</name>
    <dbReference type="NCBI Taxonomy" id="37916"/>
    <lineage>
        <taxon>Bacteria</taxon>
        <taxon>Bacillati</taxon>
        <taxon>Actinomycetota</taxon>
        <taxon>Actinomycetes</taxon>
        <taxon>Mycobacteriales</taxon>
        <taxon>Mycobacteriaceae</taxon>
        <taxon>Mycolicibacterium</taxon>
    </lineage>
</organism>
<dbReference type="EMBL" id="JYNL01000056">
    <property type="protein sequence ID" value="KMO71304.1"/>
    <property type="molecule type" value="Genomic_DNA"/>
</dbReference>
<name>A0A0J6VM45_9MYCO</name>
<reference evidence="1 2" key="1">
    <citation type="journal article" date="2015" name="Genome Biol. Evol.">
        <title>Characterization of Three Mycobacterium spp. with Potential Use in Bioremediation by Genome Sequencing and Comparative Genomics.</title>
        <authorList>
            <person name="Das S."/>
            <person name="Pettersson B.M."/>
            <person name="Behra P.R."/>
            <person name="Ramesh M."/>
            <person name="Dasgupta S."/>
            <person name="Bhattacharya A."/>
            <person name="Kirsebom L.A."/>
        </authorList>
    </citation>
    <scope>NUCLEOTIDE SEQUENCE [LARGE SCALE GENOMIC DNA]</scope>
    <source>
        <strain evidence="1 2">DSM 43826</strain>
    </source>
</reference>